<comment type="similarity">
    <text evidence="2 7">Belongs to the zinc-containing alcohol dehydrogenase family.</text>
</comment>
<dbReference type="GO" id="GO:0016616">
    <property type="term" value="F:oxidoreductase activity, acting on the CH-OH group of donors, NAD or NADP as acceptor"/>
    <property type="evidence" value="ECO:0007669"/>
    <property type="project" value="UniProtKB-ARBA"/>
</dbReference>
<dbReference type="InterPro" id="IPR013154">
    <property type="entry name" value="ADH-like_N"/>
</dbReference>
<evidence type="ECO:0000256" key="3">
    <source>
        <dbReference type="ARBA" id="ARBA00022723"/>
    </source>
</evidence>
<organism evidence="9">
    <name type="scientific">OCS116 cluster bacterium</name>
    <dbReference type="NCBI Taxonomy" id="2030921"/>
    <lineage>
        <taxon>Bacteria</taxon>
        <taxon>Pseudomonadati</taxon>
        <taxon>Pseudomonadota</taxon>
        <taxon>Alphaproteobacteria</taxon>
        <taxon>OCS116 cluster</taxon>
    </lineage>
</organism>
<dbReference type="InterPro" id="IPR002328">
    <property type="entry name" value="ADH_Zn_CS"/>
</dbReference>
<dbReference type="SMART" id="SM00829">
    <property type="entry name" value="PKS_ER"/>
    <property type="match status" value="1"/>
</dbReference>
<dbReference type="GO" id="GO:0008270">
    <property type="term" value="F:zinc ion binding"/>
    <property type="evidence" value="ECO:0007669"/>
    <property type="project" value="InterPro"/>
</dbReference>
<dbReference type="InterPro" id="IPR013149">
    <property type="entry name" value="ADH-like_C"/>
</dbReference>
<sequence>MKSRVARLHAAHDLRIETIDIAQPAAGEVLITIGAGGICGSDLHYYHHGGFGTIRVREPIILGHEVAGTVKALGAGVSNLKIGDKVALNPSLACGNCQYCDQGLHHHCLDMLFFGSAMRMPHVQGAFREAMVVKAQQCIPLADHVSLAEGACAEPLAVCTHARNQAGNLNAKKILITGAGPIGALCVALAADAGATEIVVTDLEDATLKIAQQMGATKIINVAKTPDAITEYAKNKGHFDVVFECSGAPVALTSAIDCVRPQGIIVQVGIGGEVKIPLNVLVAKEIALKGTFRFDAEYDEAVKLINNGDINVKPIITGRYKLEDAVAAFDAAGDRSRSVKVILEF</sequence>
<reference key="1">
    <citation type="submission" date="2017-08" db="EMBL/GenBank/DDBJ databases">
        <title>A dynamic microbial community with high functional redundancy inhabits the cold, oxic subseafloor aquifer.</title>
        <authorList>
            <person name="Tully B.J."/>
            <person name="Wheat C.G."/>
            <person name="Glazer B.T."/>
            <person name="Huber J.A."/>
        </authorList>
    </citation>
    <scope>NUCLEOTIDE SEQUENCE [LARGE SCALE GENOMIC DNA]</scope>
</reference>
<dbReference type="PANTHER" id="PTHR43161">
    <property type="entry name" value="SORBITOL DEHYDROGENASE"/>
    <property type="match status" value="1"/>
</dbReference>
<evidence type="ECO:0000256" key="6">
    <source>
        <dbReference type="ARBA" id="ARBA00023027"/>
    </source>
</evidence>
<dbReference type="InterPro" id="IPR020843">
    <property type="entry name" value="ER"/>
</dbReference>
<dbReference type="Pfam" id="PF08240">
    <property type="entry name" value="ADH_N"/>
    <property type="match status" value="1"/>
</dbReference>
<dbReference type="SUPFAM" id="SSF50129">
    <property type="entry name" value="GroES-like"/>
    <property type="match status" value="1"/>
</dbReference>
<keyword evidence="4 7" id="KW-0862">Zinc</keyword>
<evidence type="ECO:0000259" key="8">
    <source>
        <dbReference type="SMART" id="SM00829"/>
    </source>
</evidence>
<dbReference type="PROSITE" id="PS00059">
    <property type="entry name" value="ADH_ZINC"/>
    <property type="match status" value="1"/>
</dbReference>
<keyword evidence="5" id="KW-0560">Oxidoreductase</keyword>
<dbReference type="EMBL" id="NVUS01000005">
    <property type="protein sequence ID" value="PCJ02117.1"/>
    <property type="molecule type" value="Genomic_DNA"/>
</dbReference>
<dbReference type="InterPro" id="IPR011032">
    <property type="entry name" value="GroES-like_sf"/>
</dbReference>
<comment type="cofactor">
    <cofactor evidence="1 7">
        <name>Zn(2+)</name>
        <dbReference type="ChEBI" id="CHEBI:29105"/>
    </cofactor>
</comment>
<dbReference type="InterPro" id="IPR036291">
    <property type="entry name" value="NAD(P)-bd_dom_sf"/>
</dbReference>
<dbReference type="CDD" id="cd08232">
    <property type="entry name" value="idonate-5-DH"/>
    <property type="match status" value="1"/>
</dbReference>
<evidence type="ECO:0000256" key="2">
    <source>
        <dbReference type="ARBA" id="ARBA00008072"/>
    </source>
</evidence>
<dbReference type="AlphaFoldDB" id="A0A2A4Z513"/>
<dbReference type="Pfam" id="PF00107">
    <property type="entry name" value="ADH_zinc_N"/>
    <property type="match status" value="1"/>
</dbReference>
<evidence type="ECO:0000256" key="7">
    <source>
        <dbReference type="RuleBase" id="RU361277"/>
    </source>
</evidence>
<dbReference type="Gene3D" id="3.40.50.720">
    <property type="entry name" value="NAD(P)-binding Rossmann-like Domain"/>
    <property type="match status" value="1"/>
</dbReference>
<accession>A0A2A4Z513</accession>
<comment type="caution">
    <text evidence="9">The sequence shown here is derived from an EMBL/GenBank/DDBJ whole genome shotgun (WGS) entry which is preliminary data.</text>
</comment>
<evidence type="ECO:0000256" key="1">
    <source>
        <dbReference type="ARBA" id="ARBA00001947"/>
    </source>
</evidence>
<dbReference type="FunFam" id="3.40.50.720:FF:000068">
    <property type="entry name" value="Sorbitol dehydrogenase"/>
    <property type="match status" value="1"/>
</dbReference>
<gene>
    <name evidence="9" type="ORF">COB13_05855</name>
</gene>
<feature type="domain" description="Enoyl reductase (ER)" evidence="8">
    <location>
        <begin position="9"/>
        <end position="343"/>
    </location>
</feature>
<reference evidence="9" key="2">
    <citation type="journal article" date="2018" name="ISME J.">
        <title>A dynamic microbial community with high functional redundancy inhabits the cold, oxic subseafloor aquifer.</title>
        <authorList>
            <person name="Tully B.J."/>
            <person name="Wheat C.G."/>
            <person name="Glazer B.T."/>
            <person name="Huber J.A."/>
        </authorList>
    </citation>
    <scope>NUCLEOTIDE SEQUENCE</scope>
    <source>
        <strain evidence="9">NORP83</strain>
    </source>
</reference>
<evidence type="ECO:0000313" key="9">
    <source>
        <dbReference type="EMBL" id="PCJ02117.1"/>
    </source>
</evidence>
<protein>
    <submittedName>
        <fullName evidence="9">L-idonate 5-dehydrogenase</fullName>
    </submittedName>
</protein>
<dbReference type="Gene3D" id="3.90.180.10">
    <property type="entry name" value="Medium-chain alcohol dehydrogenases, catalytic domain"/>
    <property type="match status" value="1"/>
</dbReference>
<evidence type="ECO:0000256" key="5">
    <source>
        <dbReference type="ARBA" id="ARBA00023002"/>
    </source>
</evidence>
<dbReference type="SUPFAM" id="SSF51735">
    <property type="entry name" value="NAD(P)-binding Rossmann-fold domains"/>
    <property type="match status" value="1"/>
</dbReference>
<keyword evidence="3 7" id="KW-0479">Metal-binding</keyword>
<evidence type="ECO:0000256" key="4">
    <source>
        <dbReference type="ARBA" id="ARBA00022833"/>
    </source>
</evidence>
<proteinExistence type="inferred from homology"/>
<dbReference type="PANTHER" id="PTHR43161:SF9">
    <property type="entry name" value="SORBITOL DEHYDROGENASE"/>
    <property type="match status" value="1"/>
</dbReference>
<keyword evidence="6" id="KW-0520">NAD</keyword>
<name>A0A2A4Z513_9PROT</name>